<dbReference type="Proteomes" id="UP000245697">
    <property type="component" value="Unassembled WGS sequence"/>
</dbReference>
<proteinExistence type="predicted"/>
<protein>
    <recommendedName>
        <fullName evidence="1">DUF6250 domain-containing protein</fullName>
    </recommendedName>
</protein>
<evidence type="ECO:0000313" key="2">
    <source>
        <dbReference type="EMBL" id="PWK49511.1"/>
    </source>
</evidence>
<evidence type="ECO:0000259" key="1">
    <source>
        <dbReference type="Pfam" id="PF19763"/>
    </source>
</evidence>
<organism evidence="2 3">
    <name type="scientific">Actinoplanes xinjiangensis</name>
    <dbReference type="NCBI Taxonomy" id="512350"/>
    <lineage>
        <taxon>Bacteria</taxon>
        <taxon>Bacillati</taxon>
        <taxon>Actinomycetota</taxon>
        <taxon>Actinomycetes</taxon>
        <taxon>Micromonosporales</taxon>
        <taxon>Micromonosporaceae</taxon>
        <taxon>Actinoplanes</taxon>
    </lineage>
</organism>
<comment type="caution">
    <text evidence="2">The sequence shown here is derived from an EMBL/GenBank/DDBJ whole genome shotgun (WGS) entry which is preliminary data.</text>
</comment>
<feature type="domain" description="DUF6250" evidence="1">
    <location>
        <begin position="2"/>
        <end position="43"/>
    </location>
</feature>
<keyword evidence="3" id="KW-1185">Reference proteome</keyword>
<dbReference type="EMBL" id="QGGR01000004">
    <property type="protein sequence ID" value="PWK49511.1"/>
    <property type="molecule type" value="Genomic_DNA"/>
</dbReference>
<reference evidence="2 3" key="1">
    <citation type="submission" date="2018-05" db="EMBL/GenBank/DDBJ databases">
        <title>Genomic Encyclopedia of Archaeal and Bacterial Type Strains, Phase II (KMG-II): from individual species to whole genera.</title>
        <authorList>
            <person name="Goeker M."/>
        </authorList>
    </citation>
    <scope>NUCLEOTIDE SEQUENCE [LARGE SCALE GENOMIC DNA]</scope>
    <source>
        <strain evidence="2 3">DSM 45184</strain>
    </source>
</reference>
<name>A0A316FKQ2_9ACTN</name>
<dbReference type="Gene3D" id="2.60.120.200">
    <property type="match status" value="1"/>
</dbReference>
<accession>A0A316FKQ2</accession>
<dbReference type="InterPro" id="IPR046217">
    <property type="entry name" value="DUF6250"/>
</dbReference>
<sequence>MNGRQIRYYSDDRLVFDHTDADPYPGGWFAFRTVASHFHIEDFTVWRPPVT</sequence>
<dbReference type="AlphaFoldDB" id="A0A316FKQ2"/>
<gene>
    <name evidence="2" type="ORF">BC793_104184</name>
</gene>
<evidence type="ECO:0000313" key="3">
    <source>
        <dbReference type="Proteomes" id="UP000245697"/>
    </source>
</evidence>
<dbReference type="Pfam" id="PF19763">
    <property type="entry name" value="DUF6250"/>
    <property type="match status" value="1"/>
</dbReference>